<evidence type="ECO:0000256" key="1">
    <source>
        <dbReference type="SAM" id="Phobius"/>
    </source>
</evidence>
<keyword evidence="1" id="KW-0812">Transmembrane</keyword>
<keyword evidence="1" id="KW-0472">Membrane</keyword>
<dbReference type="Proteomes" id="UP000076532">
    <property type="component" value="Unassembled WGS sequence"/>
</dbReference>
<feature type="transmembrane region" description="Helical" evidence="1">
    <location>
        <begin position="120"/>
        <end position="142"/>
    </location>
</feature>
<dbReference type="STRING" id="436010.A0A166IKM5"/>
<gene>
    <name evidence="3" type="ORF">FIBSPDRAFT_1023957</name>
</gene>
<reference evidence="3 4" key="1">
    <citation type="journal article" date="2016" name="Mol. Biol. Evol.">
        <title>Comparative Genomics of Early-Diverging Mushroom-Forming Fungi Provides Insights into the Origins of Lignocellulose Decay Capabilities.</title>
        <authorList>
            <person name="Nagy L.G."/>
            <person name="Riley R."/>
            <person name="Tritt A."/>
            <person name="Adam C."/>
            <person name="Daum C."/>
            <person name="Floudas D."/>
            <person name="Sun H."/>
            <person name="Yadav J.S."/>
            <person name="Pangilinan J."/>
            <person name="Larsson K.H."/>
            <person name="Matsuura K."/>
            <person name="Barry K."/>
            <person name="Labutti K."/>
            <person name="Kuo R."/>
            <person name="Ohm R.A."/>
            <person name="Bhattacharya S.S."/>
            <person name="Shirouzu T."/>
            <person name="Yoshinaga Y."/>
            <person name="Martin F.M."/>
            <person name="Grigoriev I.V."/>
            <person name="Hibbett D.S."/>
        </authorList>
    </citation>
    <scope>NUCLEOTIDE SEQUENCE [LARGE SCALE GENOMIC DNA]</scope>
    <source>
        <strain evidence="3 4">CBS 109695</strain>
    </source>
</reference>
<feature type="transmembrane region" description="Helical" evidence="1">
    <location>
        <begin position="88"/>
        <end position="108"/>
    </location>
</feature>
<feature type="signal peptide" evidence="2">
    <location>
        <begin position="1"/>
        <end position="21"/>
    </location>
</feature>
<proteinExistence type="predicted"/>
<evidence type="ECO:0000256" key="2">
    <source>
        <dbReference type="SAM" id="SignalP"/>
    </source>
</evidence>
<dbReference type="EMBL" id="KV417559">
    <property type="protein sequence ID" value="KZP19924.1"/>
    <property type="molecule type" value="Genomic_DNA"/>
</dbReference>
<keyword evidence="1" id="KW-1133">Transmembrane helix</keyword>
<protein>
    <submittedName>
        <fullName evidence="3">Uncharacterized protein</fullName>
    </submittedName>
</protein>
<dbReference type="AlphaFoldDB" id="A0A166IKM5"/>
<sequence>MVLSVWWVFVQLIAWTLLGSAHLSCPAGTCDADAINIIQKVAAYNRTTSTLTFEKQPGHDTSSLWAFRRDLAKLSSSHVRGLFATRRLAPSASLLIVICALIELVFLARTLGMGVYSTQVILSVIGVPGALLAGGMVELLYLGRWGTLAVSADVRVFKNQFKP</sequence>
<organism evidence="3 4">
    <name type="scientific">Athelia psychrophila</name>
    <dbReference type="NCBI Taxonomy" id="1759441"/>
    <lineage>
        <taxon>Eukaryota</taxon>
        <taxon>Fungi</taxon>
        <taxon>Dikarya</taxon>
        <taxon>Basidiomycota</taxon>
        <taxon>Agaricomycotina</taxon>
        <taxon>Agaricomycetes</taxon>
        <taxon>Agaricomycetidae</taxon>
        <taxon>Atheliales</taxon>
        <taxon>Atheliaceae</taxon>
        <taxon>Athelia</taxon>
    </lineage>
</organism>
<keyword evidence="4" id="KW-1185">Reference proteome</keyword>
<dbReference type="OrthoDB" id="3936150at2759"/>
<accession>A0A166IKM5</accession>
<evidence type="ECO:0000313" key="3">
    <source>
        <dbReference type="EMBL" id="KZP19924.1"/>
    </source>
</evidence>
<keyword evidence="2" id="KW-0732">Signal</keyword>
<evidence type="ECO:0000313" key="4">
    <source>
        <dbReference type="Proteomes" id="UP000076532"/>
    </source>
</evidence>
<feature type="chain" id="PRO_5007875333" evidence="2">
    <location>
        <begin position="22"/>
        <end position="163"/>
    </location>
</feature>
<name>A0A166IKM5_9AGAM</name>